<proteinExistence type="predicted"/>
<dbReference type="Pfam" id="PF11022">
    <property type="entry name" value="ATP19"/>
    <property type="match status" value="1"/>
</dbReference>
<evidence type="ECO:0000313" key="2">
    <source>
        <dbReference type="Proteomes" id="UP001498398"/>
    </source>
</evidence>
<evidence type="ECO:0000313" key="1">
    <source>
        <dbReference type="EMBL" id="KAK7452151.1"/>
    </source>
</evidence>
<comment type="caution">
    <text evidence="1">The sequence shown here is derived from an EMBL/GenBank/DDBJ whole genome shotgun (WGS) entry which is preliminary data.</text>
</comment>
<protein>
    <submittedName>
        <fullName evidence="1">Uncharacterized protein</fullName>
    </submittedName>
</protein>
<dbReference type="EMBL" id="JBANRG010000029">
    <property type="protein sequence ID" value="KAK7452151.1"/>
    <property type="molecule type" value="Genomic_DNA"/>
</dbReference>
<name>A0ABR1J923_9AGAR</name>
<sequence>MSYTIFGRAIKNEYIVLSVISAVAGGTFLATRGGSKKEIPPASSSVLDKTVDKLKEVKDEVKDKVVKPQMSEEEEIIESIKKYIAEAEKEVSR</sequence>
<accession>A0ABR1J923</accession>
<gene>
    <name evidence="1" type="ORF">VKT23_012256</name>
</gene>
<keyword evidence="2" id="KW-1185">Reference proteome</keyword>
<organism evidence="1 2">
    <name type="scientific">Marasmiellus scandens</name>
    <dbReference type="NCBI Taxonomy" id="2682957"/>
    <lineage>
        <taxon>Eukaryota</taxon>
        <taxon>Fungi</taxon>
        <taxon>Dikarya</taxon>
        <taxon>Basidiomycota</taxon>
        <taxon>Agaricomycotina</taxon>
        <taxon>Agaricomycetes</taxon>
        <taxon>Agaricomycetidae</taxon>
        <taxon>Agaricales</taxon>
        <taxon>Marasmiineae</taxon>
        <taxon>Omphalotaceae</taxon>
        <taxon>Marasmiellus</taxon>
    </lineage>
</organism>
<reference evidence="1 2" key="1">
    <citation type="submission" date="2024-01" db="EMBL/GenBank/DDBJ databases">
        <title>A draft genome for the cacao thread blight pathogen Marasmiellus scandens.</title>
        <authorList>
            <person name="Baruah I.K."/>
            <person name="Leung J."/>
            <person name="Bukari Y."/>
            <person name="Amoako-Attah I."/>
            <person name="Meinhardt L.W."/>
            <person name="Bailey B.A."/>
            <person name="Cohen S.P."/>
        </authorList>
    </citation>
    <scope>NUCLEOTIDE SEQUENCE [LARGE SCALE GENOMIC DNA]</scope>
    <source>
        <strain evidence="1 2">GH-19</strain>
    </source>
</reference>
<dbReference type="Proteomes" id="UP001498398">
    <property type="component" value="Unassembled WGS sequence"/>
</dbReference>
<dbReference type="InterPro" id="IPR021278">
    <property type="entry name" value="ATP19"/>
</dbReference>